<dbReference type="SUPFAM" id="SSF53067">
    <property type="entry name" value="Actin-like ATPase domain"/>
    <property type="match status" value="2"/>
</dbReference>
<keyword evidence="12 16" id="KW-0630">Potassium</keyword>
<dbReference type="NCBIfam" id="TIGR00671">
    <property type="entry name" value="baf"/>
    <property type="match status" value="1"/>
</dbReference>
<comment type="similarity">
    <text evidence="14 16">Belongs to the type III pantothenate kinase family.</text>
</comment>
<keyword evidence="18" id="KW-1185">Reference proteome</keyword>
<dbReference type="HAMAP" id="MF_01274">
    <property type="entry name" value="Pantothen_kinase_3"/>
    <property type="match status" value="1"/>
</dbReference>
<dbReference type="Pfam" id="PF03309">
    <property type="entry name" value="Pan_kinase"/>
    <property type="match status" value="1"/>
</dbReference>
<sequence length="247" mass="26389">MRTLVFDIGNTAVKYGCFEDDVLRESAGGHTLEAVPETVARLRPDHVLVASVAEPTAEWAARLRPLVPGRVLEFKPATTPLPLRNTYATPDTLGADRLAAAVGAAWLRPAADTLIVDAGTALKCDWVEGGHTFRGGSIAPGLRMRFEALHQLTGRLPLVALPADTAAPLPLTGDDTQSAIRSGVLNGAVAEVNGFIAQYRQHSPQLGVVLAGGDARFFQPRLKGHIFVIPELVLLGLHRILVHNVEN</sequence>
<evidence type="ECO:0000256" key="3">
    <source>
        <dbReference type="ARBA" id="ARBA00004496"/>
    </source>
</evidence>
<comment type="subunit">
    <text evidence="5 16">Homodimer.</text>
</comment>
<dbReference type="EC" id="2.7.1.33" evidence="6 16"/>
<keyword evidence="11 16" id="KW-0067">ATP-binding</keyword>
<dbReference type="AlphaFoldDB" id="A0A1M6B8R5"/>
<dbReference type="CDD" id="cd24015">
    <property type="entry name" value="ASKHA_NBD_PanK-III"/>
    <property type="match status" value="1"/>
</dbReference>
<dbReference type="OrthoDB" id="9804707at2"/>
<evidence type="ECO:0000256" key="15">
    <source>
        <dbReference type="ARBA" id="ARBA00040883"/>
    </source>
</evidence>
<evidence type="ECO:0000256" key="16">
    <source>
        <dbReference type="HAMAP-Rule" id="MF_01274"/>
    </source>
</evidence>
<evidence type="ECO:0000313" key="18">
    <source>
        <dbReference type="Proteomes" id="UP000184418"/>
    </source>
</evidence>
<evidence type="ECO:0000256" key="2">
    <source>
        <dbReference type="ARBA" id="ARBA00001958"/>
    </source>
</evidence>
<accession>A0A1M6B8R5</accession>
<evidence type="ECO:0000256" key="4">
    <source>
        <dbReference type="ARBA" id="ARBA00005225"/>
    </source>
</evidence>
<dbReference type="Proteomes" id="UP000184418">
    <property type="component" value="Unassembled WGS sequence"/>
</dbReference>
<keyword evidence="8 16" id="KW-0808">Transferase</keyword>
<comment type="cofactor">
    <cofactor evidence="16">
        <name>NH4(+)</name>
        <dbReference type="ChEBI" id="CHEBI:28938"/>
    </cofactor>
    <cofactor evidence="16">
        <name>K(+)</name>
        <dbReference type="ChEBI" id="CHEBI:29103"/>
    </cofactor>
    <text evidence="16">A monovalent cation. Ammonium or potassium.</text>
</comment>
<dbReference type="GO" id="GO:0004594">
    <property type="term" value="F:pantothenate kinase activity"/>
    <property type="evidence" value="ECO:0007669"/>
    <property type="project" value="UniProtKB-UniRule"/>
</dbReference>
<feature type="active site" description="Proton acceptor" evidence="16">
    <location>
        <position position="96"/>
    </location>
</feature>
<organism evidence="17 18">
    <name type="scientific">Hymenobacter daecheongensis DSM 21074</name>
    <dbReference type="NCBI Taxonomy" id="1121955"/>
    <lineage>
        <taxon>Bacteria</taxon>
        <taxon>Pseudomonadati</taxon>
        <taxon>Bacteroidota</taxon>
        <taxon>Cytophagia</taxon>
        <taxon>Cytophagales</taxon>
        <taxon>Hymenobacteraceae</taxon>
        <taxon>Hymenobacter</taxon>
    </lineage>
</organism>
<evidence type="ECO:0000256" key="1">
    <source>
        <dbReference type="ARBA" id="ARBA00001206"/>
    </source>
</evidence>
<gene>
    <name evidence="16" type="primary">coaX</name>
    <name evidence="17" type="ORF">SAMN02745146_0916</name>
</gene>
<comment type="subcellular location">
    <subcellularLocation>
        <location evidence="3 16">Cytoplasm</location>
    </subcellularLocation>
</comment>
<dbReference type="GO" id="GO:0046872">
    <property type="term" value="F:metal ion binding"/>
    <property type="evidence" value="ECO:0007669"/>
    <property type="project" value="UniProtKB-KW"/>
</dbReference>
<feature type="binding site" evidence="16">
    <location>
        <position position="176"/>
    </location>
    <ligand>
        <name>substrate</name>
    </ligand>
</feature>
<dbReference type="GO" id="GO:0005524">
    <property type="term" value="F:ATP binding"/>
    <property type="evidence" value="ECO:0007669"/>
    <property type="project" value="UniProtKB-UniRule"/>
</dbReference>
<comment type="function">
    <text evidence="16">Catalyzes the phosphorylation of pantothenate (Pan), the first step in CoA biosynthesis.</text>
</comment>
<evidence type="ECO:0000256" key="5">
    <source>
        <dbReference type="ARBA" id="ARBA00011738"/>
    </source>
</evidence>
<dbReference type="InterPro" id="IPR004619">
    <property type="entry name" value="Type_III_PanK"/>
</dbReference>
<evidence type="ECO:0000256" key="8">
    <source>
        <dbReference type="ARBA" id="ARBA00022679"/>
    </source>
</evidence>
<evidence type="ECO:0000256" key="11">
    <source>
        <dbReference type="ARBA" id="ARBA00022840"/>
    </source>
</evidence>
<proteinExistence type="inferred from homology"/>
<evidence type="ECO:0000256" key="9">
    <source>
        <dbReference type="ARBA" id="ARBA00022741"/>
    </source>
</evidence>
<evidence type="ECO:0000313" key="17">
    <source>
        <dbReference type="EMBL" id="SHI45130.1"/>
    </source>
</evidence>
<feature type="binding site" evidence="16">
    <location>
        <position position="117"/>
    </location>
    <ligand>
        <name>K(+)</name>
        <dbReference type="ChEBI" id="CHEBI:29103"/>
    </ligand>
</feature>
<reference evidence="17 18" key="1">
    <citation type="submission" date="2016-11" db="EMBL/GenBank/DDBJ databases">
        <authorList>
            <person name="Jaros S."/>
            <person name="Januszkiewicz K."/>
            <person name="Wedrychowicz H."/>
        </authorList>
    </citation>
    <scope>NUCLEOTIDE SEQUENCE [LARGE SCALE GENOMIC DNA]</scope>
    <source>
        <strain evidence="17 18">DSM 21074</strain>
    </source>
</reference>
<dbReference type="RefSeq" id="WP_073105760.1">
    <property type="nucleotide sequence ID" value="NZ_FQYN01000001.1"/>
</dbReference>
<dbReference type="GO" id="GO:0015937">
    <property type="term" value="P:coenzyme A biosynthetic process"/>
    <property type="evidence" value="ECO:0007669"/>
    <property type="project" value="UniProtKB-UniRule"/>
</dbReference>
<evidence type="ECO:0000256" key="6">
    <source>
        <dbReference type="ARBA" id="ARBA00012102"/>
    </source>
</evidence>
<dbReference type="GO" id="GO:0005737">
    <property type="term" value="C:cytoplasm"/>
    <property type="evidence" value="ECO:0007669"/>
    <property type="project" value="UniProtKB-SubCell"/>
</dbReference>
<dbReference type="PANTHER" id="PTHR34265:SF1">
    <property type="entry name" value="TYPE III PANTOTHENATE KINASE"/>
    <property type="match status" value="1"/>
</dbReference>
<dbReference type="EMBL" id="FQYN01000001">
    <property type="protein sequence ID" value="SHI45130.1"/>
    <property type="molecule type" value="Genomic_DNA"/>
</dbReference>
<dbReference type="UniPathway" id="UPA00241">
    <property type="reaction ID" value="UER00352"/>
</dbReference>
<comment type="pathway">
    <text evidence="4 16">Cofactor biosynthesis; coenzyme A biosynthesis; CoA from (R)-pantothenate: step 1/5.</text>
</comment>
<evidence type="ECO:0000256" key="14">
    <source>
        <dbReference type="ARBA" id="ARBA00038036"/>
    </source>
</evidence>
<dbReference type="STRING" id="1121955.SAMN02745146_0916"/>
<feature type="binding site" evidence="16">
    <location>
        <position position="120"/>
    </location>
    <ligand>
        <name>ATP</name>
        <dbReference type="ChEBI" id="CHEBI:30616"/>
    </ligand>
</feature>
<keyword evidence="13 16" id="KW-0173">Coenzyme A biosynthesis</keyword>
<protein>
    <recommendedName>
        <fullName evidence="15 16">Type III pantothenate kinase</fullName>
        <ecNumber evidence="6 16">2.7.1.33</ecNumber>
    </recommendedName>
    <alternativeName>
        <fullName evidence="16">PanK-III</fullName>
    </alternativeName>
    <alternativeName>
        <fullName evidence="16">Pantothenic acid kinase</fullName>
    </alternativeName>
</protein>
<dbReference type="PANTHER" id="PTHR34265">
    <property type="entry name" value="TYPE III PANTOTHENATE KINASE"/>
    <property type="match status" value="1"/>
</dbReference>
<evidence type="ECO:0000256" key="10">
    <source>
        <dbReference type="ARBA" id="ARBA00022777"/>
    </source>
</evidence>
<comment type="cofactor">
    <cofactor evidence="2">
        <name>K(+)</name>
        <dbReference type="ChEBI" id="CHEBI:29103"/>
    </cofactor>
</comment>
<feature type="binding site" evidence="16">
    <location>
        <position position="87"/>
    </location>
    <ligand>
        <name>substrate</name>
    </ligand>
</feature>
<keyword evidence="10 16" id="KW-0418">Kinase</keyword>
<dbReference type="InterPro" id="IPR043129">
    <property type="entry name" value="ATPase_NBD"/>
</dbReference>
<evidence type="ECO:0000256" key="12">
    <source>
        <dbReference type="ARBA" id="ARBA00022958"/>
    </source>
</evidence>
<keyword evidence="16" id="KW-0479">Metal-binding</keyword>
<dbReference type="Gene3D" id="3.30.420.40">
    <property type="match status" value="2"/>
</dbReference>
<keyword evidence="9 16" id="KW-0547">Nucleotide-binding</keyword>
<feature type="binding site" evidence="16">
    <location>
        <begin position="94"/>
        <end position="97"/>
    </location>
    <ligand>
        <name>substrate</name>
    </ligand>
</feature>
<name>A0A1M6B8R5_9BACT</name>
<feature type="binding site" evidence="16">
    <location>
        <begin position="7"/>
        <end position="14"/>
    </location>
    <ligand>
        <name>ATP</name>
        <dbReference type="ChEBI" id="CHEBI:30616"/>
    </ligand>
</feature>
<evidence type="ECO:0000256" key="13">
    <source>
        <dbReference type="ARBA" id="ARBA00022993"/>
    </source>
</evidence>
<evidence type="ECO:0000256" key="7">
    <source>
        <dbReference type="ARBA" id="ARBA00022490"/>
    </source>
</evidence>
<keyword evidence="7 16" id="KW-0963">Cytoplasm</keyword>
<comment type="catalytic activity">
    <reaction evidence="1 16">
        <text>(R)-pantothenate + ATP = (R)-4'-phosphopantothenate + ADP + H(+)</text>
        <dbReference type="Rhea" id="RHEA:16373"/>
        <dbReference type="ChEBI" id="CHEBI:10986"/>
        <dbReference type="ChEBI" id="CHEBI:15378"/>
        <dbReference type="ChEBI" id="CHEBI:29032"/>
        <dbReference type="ChEBI" id="CHEBI:30616"/>
        <dbReference type="ChEBI" id="CHEBI:456216"/>
        <dbReference type="EC" id="2.7.1.33"/>
    </reaction>
</comment>